<proteinExistence type="predicted"/>
<evidence type="ECO:0000256" key="1">
    <source>
        <dbReference type="SAM" id="SignalP"/>
    </source>
</evidence>
<feature type="signal peptide" evidence="1">
    <location>
        <begin position="1"/>
        <end position="22"/>
    </location>
</feature>
<dbReference type="AlphaFoldDB" id="A0A254TK63"/>
<name>A0A254TK63_9BURK</name>
<sequence length="258" mass="27455">MIRVGLAALGAAVTLHIGTASAQLRPLSEQELSARHAQGFLELNNSSYGGYDFTRIALGADVTLNANFRNIRLGEYPYMPRNGSGADIDMPLLQFGRSDGTDAQRLVQISNPYFEFVYRNAGNAATREVVGMRFGFESIAGDVGLTLSTLSGSMRVDGGAAGVLDSRNDPGGGKRWDGTCTAPCFNFAQMGGVRAGDTNGPSRDFWISALKSAVQFQPPAGMAQAPDLAQAGVWLNWRDRLSALNTTGTPPPNLPPVR</sequence>
<keyword evidence="3" id="KW-1185">Reference proteome</keyword>
<dbReference type="EMBL" id="LSTO01000001">
    <property type="protein sequence ID" value="OWW20993.1"/>
    <property type="molecule type" value="Genomic_DNA"/>
</dbReference>
<evidence type="ECO:0008006" key="4">
    <source>
        <dbReference type="Google" id="ProtNLM"/>
    </source>
</evidence>
<organism evidence="2 3">
    <name type="scientific">Noviherbaspirillum denitrificans</name>
    <dbReference type="NCBI Taxonomy" id="1968433"/>
    <lineage>
        <taxon>Bacteria</taxon>
        <taxon>Pseudomonadati</taxon>
        <taxon>Pseudomonadota</taxon>
        <taxon>Betaproteobacteria</taxon>
        <taxon>Burkholderiales</taxon>
        <taxon>Oxalobacteraceae</taxon>
        <taxon>Noviherbaspirillum</taxon>
    </lineage>
</organism>
<feature type="chain" id="PRO_5012084027" description="Porin" evidence="1">
    <location>
        <begin position="23"/>
        <end position="258"/>
    </location>
</feature>
<reference evidence="2 3" key="1">
    <citation type="submission" date="2016-02" db="EMBL/GenBank/DDBJ databases">
        <authorList>
            <person name="Wen L."/>
            <person name="He K."/>
            <person name="Yang H."/>
        </authorList>
    </citation>
    <scope>NUCLEOTIDE SEQUENCE [LARGE SCALE GENOMIC DNA]</scope>
    <source>
        <strain evidence="2 3">TSA40</strain>
    </source>
</reference>
<comment type="caution">
    <text evidence="2">The sequence shown here is derived from an EMBL/GenBank/DDBJ whole genome shotgun (WGS) entry which is preliminary data.</text>
</comment>
<accession>A0A254TK63</accession>
<dbReference type="RefSeq" id="WP_206047164.1">
    <property type="nucleotide sequence ID" value="NZ_LSTO01000001.1"/>
</dbReference>
<gene>
    <name evidence="2" type="ORF">AYR66_17465</name>
</gene>
<evidence type="ECO:0000313" key="3">
    <source>
        <dbReference type="Proteomes" id="UP000197535"/>
    </source>
</evidence>
<protein>
    <recommendedName>
        <fullName evidence="4">Porin</fullName>
    </recommendedName>
</protein>
<keyword evidence="1" id="KW-0732">Signal</keyword>
<evidence type="ECO:0000313" key="2">
    <source>
        <dbReference type="EMBL" id="OWW20993.1"/>
    </source>
</evidence>
<dbReference type="Proteomes" id="UP000197535">
    <property type="component" value="Unassembled WGS sequence"/>
</dbReference>